<dbReference type="RefSeq" id="WP_379839669.1">
    <property type="nucleotide sequence ID" value="NZ_JBHRYQ010000001.1"/>
</dbReference>
<organism evidence="1 2">
    <name type="scientific">Lacihabitans lacunae</name>
    <dbReference type="NCBI Taxonomy" id="1028214"/>
    <lineage>
        <taxon>Bacteria</taxon>
        <taxon>Pseudomonadati</taxon>
        <taxon>Bacteroidota</taxon>
        <taxon>Cytophagia</taxon>
        <taxon>Cytophagales</taxon>
        <taxon>Leadbetterellaceae</taxon>
        <taxon>Lacihabitans</taxon>
    </lineage>
</organism>
<evidence type="ECO:0000313" key="1">
    <source>
        <dbReference type="EMBL" id="MFC3812768.1"/>
    </source>
</evidence>
<sequence>MNPISRKSFLKQSAALSVLPFFGMPNLSRNIHDPAFNEIVKANNEEVKKLLAGFKNEIVDVRRSLGFDFANITAAYIEPSSVYHRKDELVLVLNRILTFLVKNQNPDGTLDLGNLASPPDTAFIFEPICAAAFILKGNTSPVFKETQALLKTFITQAAEGLRVGGVHTPNHRWVISAALARAHAVYPNQGYVDRIEQWLSEVVYMDADGHYLERSMIYAKVVNTSLLAIARILNKPELFDLVRRNLSMTYYYMETNGDLVSFDSRRQDQFMQVNNLDYYLDYRYMAIKDQSGVFSAISTSIESVAGFNEKVLPELLFYYQEVPLYKQNLPKLKALDTNFERFFETTNLVRIRRGDTTSTIFGGTDQPLVIASGRSSSPNIFSFRKGEAILKYLRFSTSFFSTGYFRSQGIKKVGDTYVLSQKIEAPYYQPLPDNLKKADGDYTHSESTDGRFWNKMDFQNRPQSNVQHLETQILVKEKEGKHELEFKVDGTKGVYVTIELCFKEGGQLLGIKPIDGESNFALEQSEGTYVYGKDKIKFGPGTFKHNRLRGIEGEKYTSHFGTLRTEGMHVFLTGITPFSHVLIIE</sequence>
<evidence type="ECO:0000313" key="2">
    <source>
        <dbReference type="Proteomes" id="UP001595616"/>
    </source>
</evidence>
<proteinExistence type="predicted"/>
<dbReference type="InterPro" id="IPR008929">
    <property type="entry name" value="Chondroitin_lyas"/>
</dbReference>
<dbReference type="Gene3D" id="1.50.10.100">
    <property type="entry name" value="Chondroitin AC/alginate lyase"/>
    <property type="match status" value="1"/>
</dbReference>
<gene>
    <name evidence="1" type="ORF">ACFOOI_19045</name>
</gene>
<dbReference type="Proteomes" id="UP001595616">
    <property type="component" value="Unassembled WGS sequence"/>
</dbReference>
<name>A0ABV7Z2W5_9BACT</name>
<evidence type="ECO:0008006" key="3">
    <source>
        <dbReference type="Google" id="ProtNLM"/>
    </source>
</evidence>
<keyword evidence="2" id="KW-1185">Reference proteome</keyword>
<comment type="caution">
    <text evidence="1">The sequence shown here is derived from an EMBL/GenBank/DDBJ whole genome shotgun (WGS) entry which is preliminary data.</text>
</comment>
<reference evidence="2" key="1">
    <citation type="journal article" date="2019" name="Int. J. Syst. Evol. Microbiol.">
        <title>The Global Catalogue of Microorganisms (GCM) 10K type strain sequencing project: providing services to taxonomists for standard genome sequencing and annotation.</title>
        <authorList>
            <consortium name="The Broad Institute Genomics Platform"/>
            <consortium name="The Broad Institute Genome Sequencing Center for Infectious Disease"/>
            <person name="Wu L."/>
            <person name="Ma J."/>
        </authorList>
    </citation>
    <scope>NUCLEOTIDE SEQUENCE [LARGE SCALE GENOMIC DNA]</scope>
    <source>
        <strain evidence="2">CECT 7956</strain>
    </source>
</reference>
<protein>
    <recommendedName>
        <fullName evidence="3">Heparinase</fullName>
    </recommendedName>
</protein>
<dbReference type="EMBL" id="JBHRYQ010000001">
    <property type="protein sequence ID" value="MFC3812768.1"/>
    <property type="molecule type" value="Genomic_DNA"/>
</dbReference>
<accession>A0ABV7Z2W5</accession>